<feature type="domain" description="Reverse transcriptase" evidence="7">
    <location>
        <begin position="194"/>
        <end position="376"/>
    </location>
</feature>
<evidence type="ECO:0000256" key="3">
    <source>
        <dbReference type="ARBA" id="ARBA00022722"/>
    </source>
</evidence>
<keyword evidence="6" id="KW-0695">RNA-directed DNA polymerase</keyword>
<keyword evidence="2" id="KW-0548">Nucleotidyltransferase</keyword>
<gene>
    <name evidence="8" type="ORF">O3G_MSEX009410</name>
</gene>
<dbReference type="InterPro" id="IPR041373">
    <property type="entry name" value="RT_RNaseH"/>
</dbReference>
<reference evidence="8" key="2">
    <citation type="submission" date="2020-12" db="EMBL/GenBank/DDBJ databases">
        <authorList>
            <person name="Kanost M."/>
        </authorList>
    </citation>
    <scope>NUCLEOTIDE SEQUENCE</scope>
</reference>
<evidence type="ECO:0000256" key="4">
    <source>
        <dbReference type="ARBA" id="ARBA00022759"/>
    </source>
</evidence>
<proteinExistence type="predicted"/>
<dbReference type="GO" id="GO:0004519">
    <property type="term" value="F:endonuclease activity"/>
    <property type="evidence" value="ECO:0007669"/>
    <property type="project" value="UniProtKB-KW"/>
</dbReference>
<dbReference type="InterPro" id="IPR052055">
    <property type="entry name" value="Hepadnavirus_pol/RT"/>
</dbReference>
<keyword evidence="5" id="KW-0378">Hydrolase</keyword>
<evidence type="ECO:0000256" key="5">
    <source>
        <dbReference type="ARBA" id="ARBA00022801"/>
    </source>
</evidence>
<dbReference type="Proteomes" id="UP000791440">
    <property type="component" value="Unassembled WGS sequence"/>
</dbReference>
<keyword evidence="4" id="KW-0255">Endonuclease</keyword>
<dbReference type="Pfam" id="PF17917">
    <property type="entry name" value="RT_RNaseH"/>
    <property type="match status" value="1"/>
</dbReference>
<name>A0A922CRI5_MANSE</name>
<evidence type="ECO:0000313" key="8">
    <source>
        <dbReference type="EMBL" id="KAG6455767.1"/>
    </source>
</evidence>
<dbReference type="PANTHER" id="PTHR33050">
    <property type="entry name" value="REVERSE TRANSCRIPTASE DOMAIN-CONTAINING PROTEIN"/>
    <property type="match status" value="1"/>
</dbReference>
<dbReference type="GO" id="GO:0003964">
    <property type="term" value="F:RNA-directed DNA polymerase activity"/>
    <property type="evidence" value="ECO:0007669"/>
    <property type="project" value="UniProtKB-KW"/>
</dbReference>
<accession>A0A922CRI5</accession>
<evidence type="ECO:0000256" key="2">
    <source>
        <dbReference type="ARBA" id="ARBA00022695"/>
    </source>
</evidence>
<keyword evidence="1" id="KW-0808">Transferase</keyword>
<dbReference type="Pfam" id="PF00078">
    <property type="entry name" value="RVT_1"/>
    <property type="match status" value="1"/>
</dbReference>
<reference evidence="8" key="1">
    <citation type="journal article" date="2016" name="Insect Biochem. Mol. Biol.">
        <title>Multifaceted biological insights from a draft genome sequence of the tobacco hornworm moth, Manduca sexta.</title>
        <authorList>
            <person name="Kanost M.R."/>
            <person name="Arrese E.L."/>
            <person name="Cao X."/>
            <person name="Chen Y.R."/>
            <person name="Chellapilla S."/>
            <person name="Goldsmith M.R."/>
            <person name="Grosse-Wilde E."/>
            <person name="Heckel D.G."/>
            <person name="Herndon N."/>
            <person name="Jiang H."/>
            <person name="Papanicolaou A."/>
            <person name="Qu J."/>
            <person name="Soulages J.L."/>
            <person name="Vogel H."/>
            <person name="Walters J."/>
            <person name="Waterhouse R.M."/>
            <person name="Ahn S.J."/>
            <person name="Almeida F.C."/>
            <person name="An C."/>
            <person name="Aqrawi P."/>
            <person name="Bretschneider A."/>
            <person name="Bryant W.B."/>
            <person name="Bucks S."/>
            <person name="Chao H."/>
            <person name="Chevignon G."/>
            <person name="Christen J.M."/>
            <person name="Clarke D.F."/>
            <person name="Dittmer N.T."/>
            <person name="Ferguson L.C.F."/>
            <person name="Garavelou S."/>
            <person name="Gordon K.H.J."/>
            <person name="Gunaratna R.T."/>
            <person name="Han Y."/>
            <person name="Hauser F."/>
            <person name="He Y."/>
            <person name="Heidel-Fischer H."/>
            <person name="Hirsh A."/>
            <person name="Hu Y."/>
            <person name="Jiang H."/>
            <person name="Kalra D."/>
            <person name="Klinner C."/>
            <person name="Konig C."/>
            <person name="Kovar C."/>
            <person name="Kroll A.R."/>
            <person name="Kuwar S.S."/>
            <person name="Lee S.L."/>
            <person name="Lehman R."/>
            <person name="Li K."/>
            <person name="Li Z."/>
            <person name="Liang H."/>
            <person name="Lovelace S."/>
            <person name="Lu Z."/>
            <person name="Mansfield J.H."/>
            <person name="McCulloch K.J."/>
            <person name="Mathew T."/>
            <person name="Morton B."/>
            <person name="Muzny D.M."/>
            <person name="Neunemann D."/>
            <person name="Ongeri F."/>
            <person name="Pauchet Y."/>
            <person name="Pu L.L."/>
            <person name="Pyrousis I."/>
            <person name="Rao X.J."/>
            <person name="Redding A."/>
            <person name="Roesel C."/>
            <person name="Sanchez-Gracia A."/>
            <person name="Schaack S."/>
            <person name="Shukla A."/>
            <person name="Tetreau G."/>
            <person name="Wang Y."/>
            <person name="Xiong G.H."/>
            <person name="Traut W."/>
            <person name="Walsh T.K."/>
            <person name="Worley K.C."/>
            <person name="Wu D."/>
            <person name="Wu W."/>
            <person name="Wu Y.Q."/>
            <person name="Zhang X."/>
            <person name="Zou Z."/>
            <person name="Zucker H."/>
            <person name="Briscoe A.D."/>
            <person name="Burmester T."/>
            <person name="Clem R.J."/>
            <person name="Feyereisen R."/>
            <person name="Grimmelikhuijzen C.J.P."/>
            <person name="Hamodrakas S.J."/>
            <person name="Hansson B.S."/>
            <person name="Huguet E."/>
            <person name="Jermiin L.S."/>
            <person name="Lan Q."/>
            <person name="Lehman H.K."/>
            <person name="Lorenzen M."/>
            <person name="Merzendorfer H."/>
            <person name="Michalopoulos I."/>
            <person name="Morton D.B."/>
            <person name="Muthukrishnan S."/>
            <person name="Oakeshott J.G."/>
            <person name="Palmer W."/>
            <person name="Park Y."/>
            <person name="Passarelli A.L."/>
            <person name="Rozas J."/>
            <person name="Schwartz L.M."/>
            <person name="Smith W."/>
            <person name="Southgate A."/>
            <person name="Vilcinskas A."/>
            <person name="Vogt R."/>
            <person name="Wang P."/>
            <person name="Werren J."/>
            <person name="Yu X.Q."/>
            <person name="Zhou J.J."/>
            <person name="Brown S.J."/>
            <person name="Scherer S.E."/>
            <person name="Richards S."/>
            <person name="Blissard G.W."/>
        </authorList>
    </citation>
    <scope>NUCLEOTIDE SEQUENCE</scope>
</reference>
<dbReference type="EMBL" id="JH668498">
    <property type="protein sequence ID" value="KAG6455767.1"/>
    <property type="molecule type" value="Genomic_DNA"/>
</dbReference>
<dbReference type="InterPro" id="IPR000477">
    <property type="entry name" value="RT_dom"/>
</dbReference>
<dbReference type="PANTHER" id="PTHR33050:SF7">
    <property type="entry name" value="RIBONUCLEASE H"/>
    <property type="match status" value="1"/>
</dbReference>
<protein>
    <recommendedName>
        <fullName evidence="7">Reverse transcriptase domain-containing protein</fullName>
    </recommendedName>
</protein>
<keyword evidence="9" id="KW-1185">Reference proteome</keyword>
<evidence type="ECO:0000313" key="9">
    <source>
        <dbReference type="Proteomes" id="UP000791440"/>
    </source>
</evidence>
<dbReference type="CDD" id="cd09275">
    <property type="entry name" value="RNase_HI_RT_DIRS1"/>
    <property type="match status" value="1"/>
</dbReference>
<evidence type="ECO:0000256" key="6">
    <source>
        <dbReference type="ARBA" id="ARBA00022918"/>
    </source>
</evidence>
<evidence type="ECO:0000259" key="7">
    <source>
        <dbReference type="PROSITE" id="PS50878"/>
    </source>
</evidence>
<dbReference type="AlphaFoldDB" id="A0A922CRI5"/>
<dbReference type="GO" id="GO:0016787">
    <property type="term" value="F:hydrolase activity"/>
    <property type="evidence" value="ECO:0007669"/>
    <property type="project" value="UniProtKB-KW"/>
</dbReference>
<dbReference type="PROSITE" id="PS50878">
    <property type="entry name" value="RT_POL"/>
    <property type="match status" value="1"/>
</dbReference>
<dbReference type="CDD" id="cd03714">
    <property type="entry name" value="RT_DIRS1"/>
    <property type="match status" value="1"/>
</dbReference>
<keyword evidence="3" id="KW-0540">Nuclease</keyword>
<comment type="caution">
    <text evidence="8">The sequence shown here is derived from an EMBL/GenBank/DDBJ whole genome shotgun (WGS) entry which is preliminary data.</text>
</comment>
<evidence type="ECO:0000256" key="1">
    <source>
        <dbReference type="ARBA" id="ARBA00022679"/>
    </source>
</evidence>
<organism evidence="8 9">
    <name type="scientific">Manduca sexta</name>
    <name type="common">Tobacco hawkmoth</name>
    <name type="synonym">Tobacco hornworm</name>
    <dbReference type="NCBI Taxonomy" id="7130"/>
    <lineage>
        <taxon>Eukaryota</taxon>
        <taxon>Metazoa</taxon>
        <taxon>Ecdysozoa</taxon>
        <taxon>Arthropoda</taxon>
        <taxon>Hexapoda</taxon>
        <taxon>Insecta</taxon>
        <taxon>Pterygota</taxon>
        <taxon>Neoptera</taxon>
        <taxon>Endopterygota</taxon>
        <taxon>Lepidoptera</taxon>
        <taxon>Glossata</taxon>
        <taxon>Ditrysia</taxon>
        <taxon>Bombycoidea</taxon>
        <taxon>Sphingidae</taxon>
        <taxon>Sphinginae</taxon>
        <taxon>Sphingini</taxon>
        <taxon>Manduca</taxon>
    </lineage>
</organism>
<sequence length="748" mass="85441">MEILILLRKQDRVDHFETPRRGAQKQKHLRKVALLAIQGLRKALVAHIIQNGNLIPETILRKDTLVGRILTKELQNGTSHFKKELESNPITTKVGAPRLSQINVLHRRPIKTDLTINADVSDALQRKFQAGQLQLFYHHWKQLGAPLHILKIIQGYRIPFIQKPPLIMPLENGRFYHTPDSIKMTNAIEELLRDGVLENAAMSPSFLSTMFLVPKSDGSLRPIFNLKRLNVYVHTGNFHLLNMYQVSNFLQPNDWLAKIDLSQAYFHLPIALSHRPFLRLFYKSKMFQMTCLPFGLSSAPQAFASVTNWVAQILRNQGIRILVYLDDFLIAHQNSDVLRSQVSTVLNTLIYLGWKINITKSILQPQKKIEYLGILWDPCQNLKFLPEKKCQGLSAQLHLLLECKGACLKELQSLVGTLNFASFAISRGRLNYRSIQAHCNSLLEAKALKVFPLPQHVLQEMIWWVVHLREPSVIHVPHPTYFLTTDASSVGWGARLNNHYLSGLWSDAEKSLNSNLKEMLAILKALELHALLLRNQSVLIQSDNRTVVSYIRNEGGTRSKALTDLCRSVFLLLDQYKIHFSIHYIPGKFNSEADKLSRRLALPEWHLLPSATKKVFAHFGKPTIDLFASVRAHVVPAYCSLDQKDHKAVFHDAFSIAWNYQLAWIFPPPHLIPRVLSHMNQSQGYYLIVIPLWERVFWRADLISRTLAPPLIVEDLQQVLVDVTTGLCPPNVSQMTIEVWKCGAGPRI</sequence>